<dbReference type="AlphaFoldDB" id="A0A9D1H3C2"/>
<dbReference type="SMART" id="SM00710">
    <property type="entry name" value="PbH1"/>
    <property type="match status" value="7"/>
</dbReference>
<feature type="domain" description="SLH" evidence="3">
    <location>
        <begin position="139"/>
        <end position="202"/>
    </location>
</feature>
<dbReference type="InterPro" id="IPR006626">
    <property type="entry name" value="PbH1"/>
</dbReference>
<keyword evidence="2" id="KW-0732">Signal</keyword>
<dbReference type="Proteomes" id="UP000824165">
    <property type="component" value="Unassembled WGS sequence"/>
</dbReference>
<dbReference type="PROSITE" id="PS51272">
    <property type="entry name" value="SLH"/>
    <property type="match status" value="2"/>
</dbReference>
<organism evidence="4 5">
    <name type="scientific">Candidatus Ornithomonoglobus intestinigallinarum</name>
    <dbReference type="NCBI Taxonomy" id="2840894"/>
    <lineage>
        <taxon>Bacteria</taxon>
        <taxon>Bacillati</taxon>
        <taxon>Bacillota</taxon>
        <taxon>Clostridia</taxon>
        <taxon>Candidatus Ornithomonoglobus</taxon>
    </lineage>
</organism>
<feature type="signal peptide" evidence="2">
    <location>
        <begin position="1"/>
        <end position="23"/>
    </location>
</feature>
<dbReference type="InterPro" id="IPR001119">
    <property type="entry name" value="SLH_dom"/>
</dbReference>
<feature type="domain" description="SLH" evidence="3">
    <location>
        <begin position="21"/>
        <end position="83"/>
    </location>
</feature>
<dbReference type="InterPro" id="IPR011050">
    <property type="entry name" value="Pectin_lyase_fold/virulence"/>
</dbReference>
<gene>
    <name evidence="4" type="ORF">IAA60_03285</name>
</gene>
<protein>
    <submittedName>
        <fullName evidence="4">Right-handed parallel beta-helix repeat-containing protein</fullName>
    </submittedName>
</protein>
<dbReference type="Pfam" id="PF00395">
    <property type="entry name" value="SLH"/>
    <property type="match status" value="2"/>
</dbReference>
<evidence type="ECO:0000259" key="3">
    <source>
        <dbReference type="PROSITE" id="PS51272"/>
    </source>
</evidence>
<reference evidence="4" key="2">
    <citation type="journal article" date="2021" name="PeerJ">
        <title>Extensive microbial diversity within the chicken gut microbiome revealed by metagenomics and culture.</title>
        <authorList>
            <person name="Gilroy R."/>
            <person name="Ravi A."/>
            <person name="Getino M."/>
            <person name="Pursley I."/>
            <person name="Horton D.L."/>
            <person name="Alikhan N.F."/>
            <person name="Baker D."/>
            <person name="Gharbi K."/>
            <person name="Hall N."/>
            <person name="Watson M."/>
            <person name="Adriaenssens E.M."/>
            <person name="Foster-Nyarko E."/>
            <person name="Jarju S."/>
            <person name="Secka A."/>
            <person name="Antonio M."/>
            <person name="Oren A."/>
            <person name="Chaudhuri R.R."/>
            <person name="La Ragione R."/>
            <person name="Hildebrand F."/>
            <person name="Pallen M.J."/>
        </authorList>
    </citation>
    <scope>NUCLEOTIDE SEQUENCE</scope>
    <source>
        <strain evidence="4">CHK181-108</strain>
    </source>
</reference>
<dbReference type="Gene3D" id="2.160.20.10">
    <property type="entry name" value="Single-stranded right-handed beta-helix, Pectin lyase-like"/>
    <property type="match status" value="2"/>
</dbReference>
<accession>A0A9D1H3C2</accession>
<reference evidence="4" key="1">
    <citation type="submission" date="2020-10" db="EMBL/GenBank/DDBJ databases">
        <authorList>
            <person name="Gilroy R."/>
        </authorList>
    </citation>
    <scope>NUCLEOTIDE SEQUENCE</scope>
    <source>
        <strain evidence="4">CHK181-108</strain>
    </source>
</reference>
<dbReference type="EMBL" id="DVLU01000028">
    <property type="protein sequence ID" value="HIT84912.1"/>
    <property type="molecule type" value="Genomic_DNA"/>
</dbReference>
<proteinExistence type="predicted"/>
<dbReference type="InterPro" id="IPR012334">
    <property type="entry name" value="Pectin_lyas_fold"/>
</dbReference>
<dbReference type="InterPro" id="IPR039448">
    <property type="entry name" value="Beta_helix"/>
</dbReference>
<evidence type="ECO:0000256" key="2">
    <source>
        <dbReference type="SAM" id="SignalP"/>
    </source>
</evidence>
<name>A0A9D1H3C2_9FIRM</name>
<evidence type="ECO:0000256" key="1">
    <source>
        <dbReference type="ARBA" id="ARBA00022737"/>
    </source>
</evidence>
<keyword evidence="1" id="KW-0677">Repeat</keyword>
<evidence type="ECO:0000313" key="5">
    <source>
        <dbReference type="Proteomes" id="UP000824165"/>
    </source>
</evidence>
<sequence>MKKKIALLLTAALLVQGGAAALAADYPDTKGHWAESIIDSLTEDGVVQGDGRNFRPDSDVNVDEFLKMILTAMGEEIEPAQGGYWAQPYIDRALELELIYSDEFADGYARPVTRYEIAMISTRAIDANEVTGALRDQIIGKISDYYDIYNYDKEYVLAAYANNLLYGYEDNSFRGYNNTTRAEACVIVSRVMSAGDFERPSTDNPDVPQDLGDVFYVASNGNDNNAGTADAPFATLAKAQEAVRETLKSDGAHENGITVYLRGGEYDITGSLELAYEDSGTEDCQVTWASYPGETARLTGSVALPHDAFEPIDDEMGSKLIERSAADEVLQIDLNELGITNLGRLSRRGYLIAESGVLPQAELYIDGSRQQLSRWPNSEWVGTTGIVRSGARSQSGVLEGAVFNIDYDRPTKWHNQIDQIYTAGVLGPNYFYGYFPIGEIKPGEITLREGSVTNYYSKHFIRYENIFEETDMPGEYYIDRETGMLYLYPPEGFGADTDIRLSMLEENMITGDNVKNVTFKNLQFDTMRAGAIRITNAENVNIENCTVYGTGTHGVYLRGTNCSVKNSLIHDIGANGIQMGGGDYAQEIDSGNEITNNHIYKAAQIERSYQAGILLDYQSVGIKVSHNEIHDMPHTAVIIYGPNHTVEYNNIYDAVKEFHDMDAIYLNVYQYPWERNVVIRRNYIHDFGQQTFTERQMNVAGVRTDNNGNGLQVLENVFYNIGYQNANGIRAVCAQGIDNVVKNNIFIDLSGTYDGPHTYNPSARWDITSSTVKPIYDQWLIYSPVYSQKNPEVATFFDHHFQAYEKNNIFKDNVIVNIAFPLGTSNYQTTGQGFMASDQLVDASGNIVTQEDPGFVDYAGENFTLKPDSRVYSEIENFPEIDFENMGTLADTPVGVTQ</sequence>
<feature type="chain" id="PRO_5038767004" evidence="2">
    <location>
        <begin position="24"/>
        <end position="898"/>
    </location>
</feature>
<dbReference type="SUPFAM" id="SSF51126">
    <property type="entry name" value="Pectin lyase-like"/>
    <property type="match status" value="1"/>
</dbReference>
<dbReference type="Pfam" id="PF13229">
    <property type="entry name" value="Beta_helix"/>
    <property type="match status" value="2"/>
</dbReference>
<dbReference type="PANTHER" id="PTHR36453">
    <property type="entry name" value="SECRETED PROTEIN-RELATED"/>
    <property type="match status" value="1"/>
</dbReference>
<dbReference type="PANTHER" id="PTHR36453:SF1">
    <property type="entry name" value="RIGHT HANDED BETA HELIX DOMAIN-CONTAINING PROTEIN"/>
    <property type="match status" value="1"/>
</dbReference>
<evidence type="ECO:0000313" key="4">
    <source>
        <dbReference type="EMBL" id="HIT84912.1"/>
    </source>
</evidence>
<comment type="caution">
    <text evidence="4">The sequence shown here is derived from an EMBL/GenBank/DDBJ whole genome shotgun (WGS) entry which is preliminary data.</text>
</comment>